<feature type="transmembrane region" description="Helical" evidence="5">
    <location>
        <begin position="37"/>
        <end position="54"/>
    </location>
</feature>
<feature type="transmembrane region" description="Helical" evidence="5">
    <location>
        <begin position="60"/>
        <end position="81"/>
    </location>
</feature>
<proteinExistence type="predicted"/>
<feature type="transmembrane region" description="Helical" evidence="5">
    <location>
        <begin position="313"/>
        <end position="331"/>
    </location>
</feature>
<comment type="subcellular location">
    <subcellularLocation>
        <location evidence="1">Membrane</location>
        <topology evidence="1">Multi-pass membrane protein</topology>
    </subcellularLocation>
</comment>
<dbReference type="EMBL" id="CAVLEF010000011">
    <property type="protein sequence ID" value="CAK1549457.1"/>
    <property type="molecule type" value="Genomic_DNA"/>
</dbReference>
<dbReference type="InterPro" id="IPR020846">
    <property type="entry name" value="MFS_dom"/>
</dbReference>
<evidence type="ECO:0000313" key="8">
    <source>
        <dbReference type="Proteomes" id="UP001497472"/>
    </source>
</evidence>
<dbReference type="PANTHER" id="PTHR48021:SF1">
    <property type="entry name" value="GH07001P-RELATED"/>
    <property type="match status" value="1"/>
</dbReference>
<dbReference type="SUPFAM" id="SSF103473">
    <property type="entry name" value="MFS general substrate transporter"/>
    <property type="match status" value="1"/>
</dbReference>
<dbReference type="GO" id="GO:0016020">
    <property type="term" value="C:membrane"/>
    <property type="evidence" value="ECO:0007669"/>
    <property type="project" value="UniProtKB-SubCell"/>
</dbReference>
<evidence type="ECO:0000256" key="4">
    <source>
        <dbReference type="ARBA" id="ARBA00023136"/>
    </source>
</evidence>
<dbReference type="AlphaFoldDB" id="A0AAV1JLJ9"/>
<keyword evidence="4 5" id="KW-0472">Membrane</keyword>
<dbReference type="Gene3D" id="1.20.1250.20">
    <property type="entry name" value="MFS general substrate transporter like domains"/>
    <property type="match status" value="1"/>
</dbReference>
<sequence>MSKFAPVSASSANITCFCGFAIVAILTEILGRRKSLIILNIPVLASWIVVFFAKDMVTLLLSRIVLGVSYGGVLMLTYICVGEYSSPNIRSLCLNLIASVGSLIGTGLGHMLSLLVHWRTVALIGVVPSSLAVAVPYFWVESPAWLASKGRFEECTRAFHALHVTNDVTKEELSLLIATERNNQRKIRKHRFELMLIISKISFAIKHKYFWRISILNTVVNIYRVAGGRVLFSTLAITILKDITGDADILKETLFVDIFFILGALMSCALVKRFKTRKLLFTSGIAANILLVILTLVIYLHPGKDDKFNWIKVTLFAVYFITMMAGPYAVLETLLIEIIPLSIKSFFIFFFGAVIGVFQFMAVKFVPNMVNTMGYHGIFSVNATIVFLCLAYLWFKLPETKGKSLEEIENYFKDDRLTSMSSKLGTDECGYGMLSTTATKQ</sequence>
<dbReference type="InterPro" id="IPR005828">
    <property type="entry name" value="MFS_sugar_transport-like"/>
</dbReference>
<accession>A0AAV1JLJ9</accession>
<keyword evidence="8" id="KW-1185">Reference proteome</keyword>
<evidence type="ECO:0000256" key="5">
    <source>
        <dbReference type="SAM" id="Phobius"/>
    </source>
</evidence>
<evidence type="ECO:0000256" key="1">
    <source>
        <dbReference type="ARBA" id="ARBA00004141"/>
    </source>
</evidence>
<name>A0AAV1JLJ9_9NEOP</name>
<evidence type="ECO:0000256" key="2">
    <source>
        <dbReference type="ARBA" id="ARBA00022692"/>
    </source>
</evidence>
<evidence type="ECO:0000259" key="6">
    <source>
        <dbReference type="PROSITE" id="PS50850"/>
    </source>
</evidence>
<feature type="transmembrane region" description="Helical" evidence="5">
    <location>
        <begin position="343"/>
        <end position="362"/>
    </location>
</feature>
<dbReference type="Proteomes" id="UP001497472">
    <property type="component" value="Unassembled WGS sequence"/>
</dbReference>
<gene>
    <name evidence="7" type="ORF">LNINA_LOCUS8750</name>
</gene>
<dbReference type="GO" id="GO:0022857">
    <property type="term" value="F:transmembrane transporter activity"/>
    <property type="evidence" value="ECO:0007669"/>
    <property type="project" value="InterPro"/>
</dbReference>
<keyword evidence="2 5" id="KW-0812">Transmembrane</keyword>
<feature type="domain" description="Major facilitator superfamily (MFS) profile" evidence="6">
    <location>
        <begin position="1"/>
        <end position="401"/>
    </location>
</feature>
<feature type="transmembrane region" description="Helical" evidence="5">
    <location>
        <begin position="12"/>
        <end position="30"/>
    </location>
</feature>
<dbReference type="InterPro" id="IPR036259">
    <property type="entry name" value="MFS_trans_sf"/>
</dbReference>
<feature type="transmembrane region" description="Helical" evidence="5">
    <location>
        <begin position="254"/>
        <end position="272"/>
    </location>
</feature>
<protein>
    <recommendedName>
        <fullName evidence="6">Major facilitator superfamily (MFS) profile domain-containing protein</fullName>
    </recommendedName>
</protein>
<evidence type="ECO:0000313" key="7">
    <source>
        <dbReference type="EMBL" id="CAK1549457.1"/>
    </source>
</evidence>
<comment type="caution">
    <text evidence="7">The sequence shown here is derived from an EMBL/GenBank/DDBJ whole genome shotgun (WGS) entry which is preliminary data.</text>
</comment>
<feature type="transmembrane region" description="Helical" evidence="5">
    <location>
        <begin position="93"/>
        <end position="115"/>
    </location>
</feature>
<feature type="transmembrane region" description="Helical" evidence="5">
    <location>
        <begin position="121"/>
        <end position="140"/>
    </location>
</feature>
<feature type="transmembrane region" description="Helical" evidence="5">
    <location>
        <begin position="279"/>
        <end position="301"/>
    </location>
</feature>
<dbReference type="Pfam" id="PF00083">
    <property type="entry name" value="Sugar_tr"/>
    <property type="match status" value="1"/>
</dbReference>
<dbReference type="InterPro" id="IPR050549">
    <property type="entry name" value="MFS_Trehalose_Transporter"/>
</dbReference>
<keyword evidence="3 5" id="KW-1133">Transmembrane helix</keyword>
<dbReference type="PROSITE" id="PS50850">
    <property type="entry name" value="MFS"/>
    <property type="match status" value="1"/>
</dbReference>
<reference evidence="7 8" key="1">
    <citation type="submission" date="2023-11" db="EMBL/GenBank/DDBJ databases">
        <authorList>
            <person name="Okamura Y."/>
        </authorList>
    </citation>
    <scope>NUCLEOTIDE SEQUENCE [LARGE SCALE GENOMIC DNA]</scope>
</reference>
<organism evidence="7 8">
    <name type="scientific">Leptosia nina</name>
    <dbReference type="NCBI Taxonomy" id="320188"/>
    <lineage>
        <taxon>Eukaryota</taxon>
        <taxon>Metazoa</taxon>
        <taxon>Ecdysozoa</taxon>
        <taxon>Arthropoda</taxon>
        <taxon>Hexapoda</taxon>
        <taxon>Insecta</taxon>
        <taxon>Pterygota</taxon>
        <taxon>Neoptera</taxon>
        <taxon>Endopterygota</taxon>
        <taxon>Lepidoptera</taxon>
        <taxon>Glossata</taxon>
        <taxon>Ditrysia</taxon>
        <taxon>Papilionoidea</taxon>
        <taxon>Pieridae</taxon>
        <taxon>Pierinae</taxon>
        <taxon>Leptosia</taxon>
    </lineage>
</organism>
<evidence type="ECO:0000256" key="3">
    <source>
        <dbReference type="ARBA" id="ARBA00022989"/>
    </source>
</evidence>
<dbReference type="PANTHER" id="PTHR48021">
    <property type="match status" value="1"/>
</dbReference>
<feature type="transmembrane region" description="Helical" evidence="5">
    <location>
        <begin position="374"/>
        <end position="395"/>
    </location>
</feature>